<dbReference type="InterPro" id="IPR000847">
    <property type="entry name" value="LysR_HTH_N"/>
</dbReference>
<dbReference type="InterPro" id="IPR005119">
    <property type="entry name" value="LysR_subst-bd"/>
</dbReference>
<proteinExistence type="inferred from homology"/>
<dbReference type="RefSeq" id="WP_316703003.1">
    <property type="nucleotide sequence ID" value="NZ_CP136336.1"/>
</dbReference>
<protein>
    <submittedName>
        <fullName evidence="6">LysR family transcriptional regulator</fullName>
    </submittedName>
</protein>
<dbReference type="Proteomes" id="UP001303946">
    <property type="component" value="Chromosome"/>
</dbReference>
<dbReference type="PANTHER" id="PTHR30579:SF7">
    <property type="entry name" value="HTH-TYPE TRANSCRIPTIONAL REGULATOR LRHA-RELATED"/>
    <property type="match status" value="1"/>
</dbReference>
<evidence type="ECO:0000256" key="4">
    <source>
        <dbReference type="ARBA" id="ARBA00023163"/>
    </source>
</evidence>
<gene>
    <name evidence="6" type="ORF">RXV79_08570</name>
</gene>
<dbReference type="SUPFAM" id="SSF53850">
    <property type="entry name" value="Periplasmic binding protein-like II"/>
    <property type="match status" value="1"/>
</dbReference>
<organism evidence="6 7">
    <name type="scientific">Piscinibacter gummiphilus</name>
    <dbReference type="NCBI Taxonomy" id="946333"/>
    <lineage>
        <taxon>Bacteria</taxon>
        <taxon>Pseudomonadati</taxon>
        <taxon>Pseudomonadota</taxon>
        <taxon>Betaproteobacteria</taxon>
        <taxon>Burkholderiales</taxon>
        <taxon>Sphaerotilaceae</taxon>
        <taxon>Piscinibacter</taxon>
    </lineage>
</organism>
<accession>A0ABZ0CYS5</accession>
<dbReference type="InterPro" id="IPR036390">
    <property type="entry name" value="WH_DNA-bd_sf"/>
</dbReference>
<keyword evidence="7" id="KW-1185">Reference proteome</keyword>
<comment type="similarity">
    <text evidence="1">Belongs to the LysR transcriptional regulatory family.</text>
</comment>
<keyword evidence="4" id="KW-0804">Transcription</keyword>
<evidence type="ECO:0000313" key="6">
    <source>
        <dbReference type="EMBL" id="WOB10105.1"/>
    </source>
</evidence>
<feature type="domain" description="HTH lysR-type" evidence="5">
    <location>
        <begin position="4"/>
        <end position="61"/>
    </location>
</feature>
<evidence type="ECO:0000259" key="5">
    <source>
        <dbReference type="PROSITE" id="PS50931"/>
    </source>
</evidence>
<dbReference type="InterPro" id="IPR036388">
    <property type="entry name" value="WH-like_DNA-bd_sf"/>
</dbReference>
<dbReference type="SUPFAM" id="SSF46785">
    <property type="entry name" value="Winged helix' DNA-binding domain"/>
    <property type="match status" value="1"/>
</dbReference>
<keyword evidence="3" id="KW-0238">DNA-binding</keyword>
<sequence>MRALDIDQLRTFVAICDYGSLSAAAPHLCLSTSAVSEQMGKLEQRLSQSLLTRGKTGATPTAHGRRLLRHARDLLALSEAAVRDLTGESLEGEVCLALTDYFRPASVTQLLQRLRVDYPGLRLNVMVAKSAWIDASEPSPEFDIGLAMRLAPTRPASAGESTLLRRERLFWVGADRNAGRERPLPVLALPAGCALQALTVRTLERHRVSYRLAHSASGVTGLQLAVAAGLGVACLNESSIGPGLVRLGTASGLPPMQEVEFHLLPPRRGEAPVVSKVRDTLRELFR</sequence>
<name>A0ABZ0CYS5_9BURK</name>
<dbReference type="Gene3D" id="3.40.190.10">
    <property type="entry name" value="Periplasmic binding protein-like II"/>
    <property type="match status" value="2"/>
</dbReference>
<keyword evidence="2" id="KW-0805">Transcription regulation</keyword>
<dbReference type="InterPro" id="IPR050176">
    <property type="entry name" value="LTTR"/>
</dbReference>
<reference evidence="6 7" key="1">
    <citation type="submission" date="2023-10" db="EMBL/GenBank/DDBJ databases">
        <title>Bacteria for the degradation of biodegradable plastic PBAT(Polybutylene adipate terephthalate).</title>
        <authorList>
            <person name="Weon H.-Y."/>
            <person name="Yeon J."/>
        </authorList>
    </citation>
    <scope>NUCLEOTIDE SEQUENCE [LARGE SCALE GENOMIC DNA]</scope>
    <source>
        <strain evidence="6 7">SBD 7-3</strain>
    </source>
</reference>
<evidence type="ECO:0000256" key="1">
    <source>
        <dbReference type="ARBA" id="ARBA00009437"/>
    </source>
</evidence>
<evidence type="ECO:0000256" key="3">
    <source>
        <dbReference type="ARBA" id="ARBA00023125"/>
    </source>
</evidence>
<dbReference type="PANTHER" id="PTHR30579">
    <property type="entry name" value="TRANSCRIPTIONAL REGULATOR"/>
    <property type="match status" value="1"/>
</dbReference>
<dbReference type="Gene3D" id="1.10.10.10">
    <property type="entry name" value="Winged helix-like DNA-binding domain superfamily/Winged helix DNA-binding domain"/>
    <property type="match status" value="1"/>
</dbReference>
<dbReference type="PROSITE" id="PS50931">
    <property type="entry name" value="HTH_LYSR"/>
    <property type="match status" value="1"/>
</dbReference>
<evidence type="ECO:0000256" key="2">
    <source>
        <dbReference type="ARBA" id="ARBA00023015"/>
    </source>
</evidence>
<evidence type="ECO:0000313" key="7">
    <source>
        <dbReference type="Proteomes" id="UP001303946"/>
    </source>
</evidence>
<dbReference type="EMBL" id="CP136336">
    <property type="protein sequence ID" value="WOB10105.1"/>
    <property type="molecule type" value="Genomic_DNA"/>
</dbReference>
<dbReference type="Pfam" id="PF03466">
    <property type="entry name" value="LysR_substrate"/>
    <property type="match status" value="1"/>
</dbReference>
<dbReference type="Pfam" id="PF00126">
    <property type="entry name" value="HTH_1"/>
    <property type="match status" value="1"/>
</dbReference>